<proteinExistence type="predicted"/>
<name>A0AB34JYH9_PRYPA</name>
<evidence type="ECO:0000313" key="1">
    <source>
        <dbReference type="EMBL" id="KAL1525987.1"/>
    </source>
</evidence>
<organism evidence="1 2">
    <name type="scientific">Prymnesium parvum</name>
    <name type="common">Toxic golden alga</name>
    <dbReference type="NCBI Taxonomy" id="97485"/>
    <lineage>
        <taxon>Eukaryota</taxon>
        <taxon>Haptista</taxon>
        <taxon>Haptophyta</taxon>
        <taxon>Prymnesiophyceae</taxon>
        <taxon>Prymnesiales</taxon>
        <taxon>Prymnesiaceae</taxon>
        <taxon>Prymnesium</taxon>
    </lineage>
</organism>
<accession>A0AB34JYH9</accession>
<sequence>MFGSRAQTLINALLAWDSYNVLRRGNGLYATPESRRKERLFGVSGKGRISLPSSGVKLEARMQAVDAEYMPANDSCLAAFIRLLAARAEDLGDDSIFL</sequence>
<dbReference type="Proteomes" id="UP001515480">
    <property type="component" value="Unassembled WGS sequence"/>
</dbReference>
<reference evidence="1 2" key="1">
    <citation type="journal article" date="2024" name="Science">
        <title>Giant polyketide synthase enzymes in the biosynthesis of giant marine polyether toxins.</title>
        <authorList>
            <person name="Fallon T.R."/>
            <person name="Shende V.V."/>
            <person name="Wierzbicki I.H."/>
            <person name="Pendleton A.L."/>
            <person name="Watervoot N.F."/>
            <person name="Auber R.P."/>
            <person name="Gonzalez D.J."/>
            <person name="Wisecaver J.H."/>
            <person name="Moore B.S."/>
        </authorList>
    </citation>
    <scope>NUCLEOTIDE SEQUENCE [LARGE SCALE GENOMIC DNA]</scope>
    <source>
        <strain evidence="1 2">12B1</strain>
    </source>
</reference>
<protein>
    <submittedName>
        <fullName evidence="1">Uncharacterized protein</fullName>
    </submittedName>
</protein>
<dbReference type="EMBL" id="JBGBPQ010000004">
    <property type="protein sequence ID" value="KAL1525987.1"/>
    <property type="molecule type" value="Genomic_DNA"/>
</dbReference>
<evidence type="ECO:0000313" key="2">
    <source>
        <dbReference type="Proteomes" id="UP001515480"/>
    </source>
</evidence>
<comment type="caution">
    <text evidence="1">The sequence shown here is derived from an EMBL/GenBank/DDBJ whole genome shotgun (WGS) entry which is preliminary data.</text>
</comment>
<keyword evidence="2" id="KW-1185">Reference proteome</keyword>
<gene>
    <name evidence="1" type="ORF">AB1Y20_020812</name>
</gene>
<dbReference type="AlphaFoldDB" id="A0AB34JYH9"/>